<dbReference type="InterPro" id="IPR052745">
    <property type="entry name" value="G3P_Oxidase/Oxidoreductase"/>
</dbReference>
<dbReference type="RefSeq" id="WP_107631563.1">
    <property type="nucleotide sequence ID" value="NZ_JACOPL010000008.1"/>
</dbReference>
<evidence type="ECO:0000313" key="4">
    <source>
        <dbReference type="Proteomes" id="UP000606499"/>
    </source>
</evidence>
<dbReference type="Pfam" id="PF04324">
    <property type="entry name" value="Fer2_BFD"/>
    <property type="match status" value="1"/>
</dbReference>
<sequence length="485" mass="53233">MQEQYDVIVIGAGVVGSAIARELSRYRLRIAVLEKNLDVCNETSGRNSAVVHGGFANPVGSLKARFCVSGNKMMDKLAAELDFPFKRCGKVLVGNTPADMEQLQRTMEQGAINGMDGLELVDEARLHELVPAVVGKFAMWSKNSGIMDPFLYTIALAENAHANGVSYFFDHEVTGIHRETDVYVLQTGKGDFRTRWVVNAAGLGCKRISDMLGITGYRVVGSRSNYIILHKRMGRLLPMPVYPVPNNVYMGIHVTPTVDGNVTVGPDAENTDKLDDYTVPQKNIEELAASGTVLWPHIHKKDQIRTFAGIQPKLVDENGTVQDYKIEIRDDIAPQAVNLVGIESPGLTASVPIAQYVVELMREREAFAENPAFNPCRKGIVRFADCTPAEQARLIASDQDYGELVCGCEGVTKAELLAAIHNPLGVVTMTGIKYRTRAMMGGCQGGFCQMKIEQMIEQELGCRPQEVCYSRKGSWVLTGNMRGEA</sequence>
<dbReference type="Proteomes" id="UP000606499">
    <property type="component" value="Unassembled WGS sequence"/>
</dbReference>
<evidence type="ECO:0000313" key="3">
    <source>
        <dbReference type="EMBL" id="MBC5725829.1"/>
    </source>
</evidence>
<evidence type="ECO:0000259" key="2">
    <source>
        <dbReference type="Pfam" id="PF04324"/>
    </source>
</evidence>
<dbReference type="CDD" id="cd19946">
    <property type="entry name" value="GlpA-like_Fer2_BFD-like"/>
    <property type="match status" value="1"/>
</dbReference>
<feature type="domain" description="BFD-like [2Fe-2S]-binding" evidence="2">
    <location>
        <begin position="404"/>
        <end position="457"/>
    </location>
</feature>
<dbReference type="InterPro" id="IPR041854">
    <property type="entry name" value="BFD-like_2Fe2S-bd_dom_sf"/>
</dbReference>
<dbReference type="InterPro" id="IPR006076">
    <property type="entry name" value="FAD-dep_OxRdtase"/>
</dbReference>
<evidence type="ECO:0000259" key="1">
    <source>
        <dbReference type="Pfam" id="PF01266"/>
    </source>
</evidence>
<dbReference type="EMBL" id="JACOPL010000008">
    <property type="protein sequence ID" value="MBC5725829.1"/>
    <property type="molecule type" value="Genomic_DNA"/>
</dbReference>
<protein>
    <submittedName>
        <fullName evidence="3">NAD(P)/FAD-dependent oxidoreductase</fullName>
    </submittedName>
</protein>
<dbReference type="Gene3D" id="3.30.9.10">
    <property type="entry name" value="D-Amino Acid Oxidase, subunit A, domain 2"/>
    <property type="match status" value="1"/>
</dbReference>
<dbReference type="PANTHER" id="PTHR42720">
    <property type="entry name" value="GLYCEROL-3-PHOSPHATE DEHYDROGENASE"/>
    <property type="match status" value="1"/>
</dbReference>
<dbReference type="Pfam" id="PF01266">
    <property type="entry name" value="DAO"/>
    <property type="match status" value="1"/>
</dbReference>
<dbReference type="InterPro" id="IPR036188">
    <property type="entry name" value="FAD/NAD-bd_sf"/>
</dbReference>
<dbReference type="Gene3D" id="1.10.10.1100">
    <property type="entry name" value="BFD-like [2Fe-2S]-binding domain"/>
    <property type="match status" value="1"/>
</dbReference>
<dbReference type="Gene3D" id="3.50.50.60">
    <property type="entry name" value="FAD/NAD(P)-binding domain"/>
    <property type="match status" value="1"/>
</dbReference>
<organism evidence="3 4">
    <name type="scientific">Agathobaculum faecis</name>
    <dbReference type="NCBI Taxonomy" id="2763013"/>
    <lineage>
        <taxon>Bacteria</taxon>
        <taxon>Bacillati</taxon>
        <taxon>Bacillota</taxon>
        <taxon>Clostridia</taxon>
        <taxon>Eubacteriales</taxon>
        <taxon>Butyricicoccaceae</taxon>
        <taxon>Agathobaculum</taxon>
    </lineage>
</organism>
<dbReference type="PANTHER" id="PTHR42720:SF1">
    <property type="entry name" value="GLYCEROL 3-PHOSPHATE OXIDASE"/>
    <property type="match status" value="1"/>
</dbReference>
<accession>A0A923LVB5</accession>
<gene>
    <name evidence="3" type="ORF">H8S45_10225</name>
</gene>
<dbReference type="InterPro" id="IPR007419">
    <property type="entry name" value="BFD-like_2Fe2S-bd_dom"/>
</dbReference>
<proteinExistence type="predicted"/>
<reference evidence="3" key="1">
    <citation type="submission" date="2020-08" db="EMBL/GenBank/DDBJ databases">
        <title>Genome public.</title>
        <authorList>
            <person name="Liu C."/>
            <person name="Sun Q."/>
        </authorList>
    </citation>
    <scope>NUCLEOTIDE SEQUENCE</scope>
    <source>
        <strain evidence="3">NSJ-28</strain>
    </source>
</reference>
<feature type="domain" description="FAD dependent oxidoreductase" evidence="1">
    <location>
        <begin position="6"/>
        <end position="360"/>
    </location>
</feature>
<dbReference type="AlphaFoldDB" id="A0A923LVB5"/>
<name>A0A923LVB5_9FIRM</name>
<keyword evidence="4" id="KW-1185">Reference proteome</keyword>
<dbReference type="SUPFAM" id="SSF51905">
    <property type="entry name" value="FAD/NAD(P)-binding domain"/>
    <property type="match status" value="1"/>
</dbReference>
<comment type="caution">
    <text evidence="3">The sequence shown here is derived from an EMBL/GenBank/DDBJ whole genome shotgun (WGS) entry which is preliminary data.</text>
</comment>